<organism evidence="1 2">
    <name type="scientific">Amycolatopsis echigonensis</name>
    <dbReference type="NCBI Taxonomy" id="2576905"/>
    <lineage>
        <taxon>Bacteria</taxon>
        <taxon>Bacillati</taxon>
        <taxon>Actinomycetota</taxon>
        <taxon>Actinomycetes</taxon>
        <taxon>Pseudonocardiales</taxon>
        <taxon>Pseudonocardiaceae</taxon>
        <taxon>Amycolatopsis</taxon>
    </lineage>
</organism>
<comment type="caution">
    <text evidence="1">The sequence shown here is derived from an EMBL/GenBank/DDBJ whole genome shotgun (WGS) entry which is preliminary data.</text>
</comment>
<proteinExistence type="predicted"/>
<dbReference type="AlphaFoldDB" id="A0A2N3WKF9"/>
<accession>A0A2N3WKF9</accession>
<name>A0A2N3WKF9_9PSEU</name>
<reference evidence="1 2" key="1">
    <citation type="submission" date="2017-12" db="EMBL/GenBank/DDBJ databases">
        <title>Sequencing the genomes of 1000 Actinobacteria strains.</title>
        <authorList>
            <person name="Klenk H.-P."/>
        </authorList>
    </citation>
    <scope>NUCLEOTIDE SEQUENCE [LARGE SCALE GENOMIC DNA]</scope>
    <source>
        <strain evidence="1 2">DSM 45165</strain>
    </source>
</reference>
<evidence type="ECO:0000313" key="1">
    <source>
        <dbReference type="EMBL" id="PKV94347.1"/>
    </source>
</evidence>
<gene>
    <name evidence="1" type="ORF">ATK30_5224</name>
</gene>
<evidence type="ECO:0000313" key="2">
    <source>
        <dbReference type="Proteomes" id="UP000233750"/>
    </source>
</evidence>
<protein>
    <submittedName>
        <fullName evidence="1">Uncharacterized protein</fullName>
    </submittedName>
</protein>
<sequence length="39" mass="4219">MLSYTCHLAALMADGTDLSQVEEVRAPSGRTLPSAPWRS</sequence>
<dbReference type="EMBL" id="PJMY01000003">
    <property type="protein sequence ID" value="PKV94347.1"/>
    <property type="molecule type" value="Genomic_DNA"/>
</dbReference>
<keyword evidence="2" id="KW-1185">Reference proteome</keyword>
<dbReference type="Proteomes" id="UP000233750">
    <property type="component" value="Unassembled WGS sequence"/>
</dbReference>